<keyword evidence="2" id="KW-1185">Reference proteome</keyword>
<evidence type="ECO:0000313" key="2">
    <source>
        <dbReference type="Proteomes" id="UP000785679"/>
    </source>
</evidence>
<sequence>MTLCQYLKLQYKQLNQSLNKALTLIKSSISMRLLCFTAIFLLSLVCFQCSFSEAKDCYYSLRQVLLCFKQQSAFQACNSLS</sequence>
<comment type="caution">
    <text evidence="1">The sequence shown here is derived from an EMBL/GenBank/DDBJ whole genome shotgun (WGS) entry which is preliminary data.</text>
</comment>
<proteinExistence type="predicted"/>
<dbReference type="EMBL" id="RRYP01001812">
    <property type="protein sequence ID" value="TNV85468.1"/>
    <property type="molecule type" value="Genomic_DNA"/>
</dbReference>
<organism evidence="1 2">
    <name type="scientific">Halteria grandinella</name>
    <dbReference type="NCBI Taxonomy" id="5974"/>
    <lineage>
        <taxon>Eukaryota</taxon>
        <taxon>Sar</taxon>
        <taxon>Alveolata</taxon>
        <taxon>Ciliophora</taxon>
        <taxon>Intramacronucleata</taxon>
        <taxon>Spirotrichea</taxon>
        <taxon>Stichotrichia</taxon>
        <taxon>Sporadotrichida</taxon>
        <taxon>Halteriidae</taxon>
        <taxon>Halteria</taxon>
    </lineage>
</organism>
<protein>
    <submittedName>
        <fullName evidence="1">Uncharacterized protein</fullName>
    </submittedName>
</protein>
<name>A0A8J8P232_HALGN</name>
<gene>
    <name evidence="1" type="ORF">FGO68_gene10924</name>
</gene>
<accession>A0A8J8P232</accession>
<evidence type="ECO:0000313" key="1">
    <source>
        <dbReference type="EMBL" id="TNV85468.1"/>
    </source>
</evidence>
<dbReference type="AlphaFoldDB" id="A0A8J8P232"/>
<dbReference type="Proteomes" id="UP000785679">
    <property type="component" value="Unassembled WGS sequence"/>
</dbReference>
<reference evidence="1" key="1">
    <citation type="submission" date="2019-06" db="EMBL/GenBank/DDBJ databases">
        <authorList>
            <person name="Zheng W."/>
        </authorList>
    </citation>
    <scope>NUCLEOTIDE SEQUENCE</scope>
    <source>
        <strain evidence="1">QDHG01</strain>
    </source>
</reference>